<keyword evidence="3" id="KW-1185">Reference proteome</keyword>
<feature type="non-terminal residue" evidence="2">
    <location>
        <position position="78"/>
    </location>
</feature>
<feature type="transmembrane region" description="Helical" evidence="1">
    <location>
        <begin position="20"/>
        <end position="42"/>
    </location>
</feature>
<keyword evidence="1" id="KW-1133">Transmembrane helix</keyword>
<keyword evidence="1" id="KW-0472">Membrane</keyword>
<organism evidence="2 3">
    <name type="scientific">Tulasnella calospora MUT 4182</name>
    <dbReference type="NCBI Taxonomy" id="1051891"/>
    <lineage>
        <taxon>Eukaryota</taxon>
        <taxon>Fungi</taxon>
        <taxon>Dikarya</taxon>
        <taxon>Basidiomycota</taxon>
        <taxon>Agaricomycotina</taxon>
        <taxon>Agaricomycetes</taxon>
        <taxon>Cantharellales</taxon>
        <taxon>Tulasnellaceae</taxon>
        <taxon>Tulasnella</taxon>
    </lineage>
</organism>
<dbReference type="PANTHER" id="PTHR46919:SF2">
    <property type="entry name" value="SACSIN"/>
    <property type="match status" value="1"/>
</dbReference>
<sequence>LALPVPEHGATSVPDFHGRLFTLLPLPIITSFPLHINAVLALTSSRQNLRNAQDVVAGTREEFLVEWNRVIFSELVPK</sequence>
<dbReference type="AlphaFoldDB" id="A0A0C3QDA2"/>
<reference evidence="2 3" key="1">
    <citation type="submission" date="2014-04" db="EMBL/GenBank/DDBJ databases">
        <authorList>
            <consortium name="DOE Joint Genome Institute"/>
            <person name="Kuo A."/>
            <person name="Girlanda M."/>
            <person name="Perotto S."/>
            <person name="Kohler A."/>
            <person name="Nagy L.G."/>
            <person name="Floudas D."/>
            <person name="Copeland A."/>
            <person name="Barry K.W."/>
            <person name="Cichocki N."/>
            <person name="Veneault-Fourrey C."/>
            <person name="LaButti K."/>
            <person name="Lindquist E.A."/>
            <person name="Lipzen A."/>
            <person name="Lundell T."/>
            <person name="Morin E."/>
            <person name="Murat C."/>
            <person name="Sun H."/>
            <person name="Tunlid A."/>
            <person name="Henrissat B."/>
            <person name="Grigoriev I.V."/>
            <person name="Hibbett D.S."/>
            <person name="Martin F."/>
            <person name="Nordberg H.P."/>
            <person name="Cantor M.N."/>
            <person name="Hua S.X."/>
        </authorList>
    </citation>
    <scope>NUCLEOTIDE SEQUENCE [LARGE SCALE GENOMIC DNA]</scope>
    <source>
        <strain evidence="2 3">MUT 4182</strain>
    </source>
</reference>
<name>A0A0C3QDA2_9AGAM</name>
<feature type="non-terminal residue" evidence="2">
    <location>
        <position position="1"/>
    </location>
</feature>
<protein>
    <submittedName>
        <fullName evidence="2">Uncharacterized protein</fullName>
    </submittedName>
</protein>
<dbReference type="Proteomes" id="UP000054248">
    <property type="component" value="Unassembled WGS sequence"/>
</dbReference>
<proteinExistence type="predicted"/>
<evidence type="ECO:0000313" key="3">
    <source>
        <dbReference type="Proteomes" id="UP000054248"/>
    </source>
</evidence>
<evidence type="ECO:0000313" key="2">
    <source>
        <dbReference type="EMBL" id="KIO23551.1"/>
    </source>
</evidence>
<evidence type="ECO:0000256" key="1">
    <source>
        <dbReference type="SAM" id="Phobius"/>
    </source>
</evidence>
<dbReference type="HOGENOM" id="CLU_189583_0_0_1"/>
<keyword evidence="1" id="KW-0812">Transmembrane</keyword>
<dbReference type="EMBL" id="KN823082">
    <property type="protein sequence ID" value="KIO23551.1"/>
    <property type="molecule type" value="Genomic_DNA"/>
</dbReference>
<dbReference type="OrthoDB" id="1262810at2759"/>
<reference evidence="3" key="2">
    <citation type="submission" date="2015-01" db="EMBL/GenBank/DDBJ databases">
        <title>Evolutionary Origins and Diversification of the Mycorrhizal Mutualists.</title>
        <authorList>
            <consortium name="DOE Joint Genome Institute"/>
            <consortium name="Mycorrhizal Genomics Consortium"/>
            <person name="Kohler A."/>
            <person name="Kuo A."/>
            <person name="Nagy L.G."/>
            <person name="Floudas D."/>
            <person name="Copeland A."/>
            <person name="Barry K.W."/>
            <person name="Cichocki N."/>
            <person name="Veneault-Fourrey C."/>
            <person name="LaButti K."/>
            <person name="Lindquist E.A."/>
            <person name="Lipzen A."/>
            <person name="Lundell T."/>
            <person name="Morin E."/>
            <person name="Murat C."/>
            <person name="Riley R."/>
            <person name="Ohm R."/>
            <person name="Sun H."/>
            <person name="Tunlid A."/>
            <person name="Henrissat B."/>
            <person name="Grigoriev I.V."/>
            <person name="Hibbett D.S."/>
            <person name="Martin F."/>
        </authorList>
    </citation>
    <scope>NUCLEOTIDE SEQUENCE [LARGE SCALE GENOMIC DNA]</scope>
    <source>
        <strain evidence="3">MUT 4182</strain>
    </source>
</reference>
<gene>
    <name evidence="2" type="ORF">M407DRAFT_54911</name>
</gene>
<dbReference type="PANTHER" id="PTHR46919">
    <property type="entry name" value="ZINC FINGER, C3HC4 TYPE (RING FINGER) FAMILY PROTEIN"/>
    <property type="match status" value="1"/>
</dbReference>
<dbReference type="STRING" id="1051891.A0A0C3QDA2"/>
<accession>A0A0C3QDA2</accession>